<keyword evidence="2" id="KW-0813">Transport</keyword>
<keyword evidence="3" id="KW-1003">Cell membrane</keyword>
<dbReference type="PANTHER" id="PTHR43495">
    <property type="entry name" value="GABA PERMEASE"/>
    <property type="match status" value="1"/>
</dbReference>
<dbReference type="EMBL" id="MUJK01000001">
    <property type="protein sequence ID" value="POF43778.1"/>
    <property type="molecule type" value="Genomic_DNA"/>
</dbReference>
<keyword evidence="7 8" id="KW-0472">Membrane</keyword>
<feature type="transmembrane region" description="Helical" evidence="8">
    <location>
        <begin position="171"/>
        <end position="191"/>
    </location>
</feature>
<dbReference type="GO" id="GO:0055085">
    <property type="term" value="P:transmembrane transport"/>
    <property type="evidence" value="ECO:0007669"/>
    <property type="project" value="InterPro"/>
</dbReference>
<feature type="transmembrane region" description="Helical" evidence="8">
    <location>
        <begin position="32"/>
        <end position="51"/>
    </location>
</feature>
<evidence type="ECO:0000256" key="5">
    <source>
        <dbReference type="ARBA" id="ARBA00022970"/>
    </source>
</evidence>
<gene>
    <name evidence="10" type="ORF">B0D71_02910</name>
</gene>
<evidence type="ECO:0000256" key="8">
    <source>
        <dbReference type="SAM" id="Phobius"/>
    </source>
</evidence>
<evidence type="ECO:0000256" key="3">
    <source>
        <dbReference type="ARBA" id="ARBA00022475"/>
    </source>
</evidence>
<dbReference type="FunFam" id="1.20.1740.10:FF:000001">
    <property type="entry name" value="Amino acid permease"/>
    <property type="match status" value="1"/>
</dbReference>
<feature type="transmembrane region" description="Helical" evidence="8">
    <location>
        <begin position="259"/>
        <end position="278"/>
    </location>
</feature>
<evidence type="ECO:0000313" key="11">
    <source>
        <dbReference type="Proteomes" id="UP000237440"/>
    </source>
</evidence>
<sequence length="477" mass="52127">MSDVNKFGKHHSSDAAESGELSRDLSNRHIQFIALGGAIGSGLFMGAGKTISVSGTSIIFTYMIIGIVLFFVMRAMGELLLSNLKYKNFADFCSDYIGPWAGFFIGWSYWLTWVVAAVADSVVIGGYIQYWYPDLPTWGPALIVLAALMFLNLLTVRIFGELEFWFSLVKVVAVVSLIVVGGVLIAISYVSPNGVTASLSHLVDPAATLPYGMSGFFAGFQIAIFSFAGIEMIGATAAEAKDPHKTLPRAINAVPIRVMVFYVLSLICIISVSSWFAISADQSPFVQLFLVTGLPMAAGMINLVVTTSAISSANSGIFCTSRTLFGLSSAKQAPNMFSTVTRRKVPGASLIFSCLCVSLGTGLLIFIPKVMTVYTIVSTIASVLLIFIWSLILVAYLIYRKRNPELHKASKFKMPWGVPLSIFSLIFFACMIVLLTLEPDTLLALYLIPIWVVWLGLVYFLKYRHVEVKSYKAERVS</sequence>
<evidence type="ECO:0000256" key="6">
    <source>
        <dbReference type="ARBA" id="ARBA00022989"/>
    </source>
</evidence>
<feature type="transmembrane region" description="Helical" evidence="8">
    <location>
        <begin position="443"/>
        <end position="461"/>
    </location>
</feature>
<dbReference type="Gene3D" id="1.20.1740.10">
    <property type="entry name" value="Amino acid/polyamine transporter I"/>
    <property type="match status" value="1"/>
</dbReference>
<dbReference type="GO" id="GO:0006865">
    <property type="term" value="P:amino acid transport"/>
    <property type="evidence" value="ECO:0007669"/>
    <property type="project" value="UniProtKB-KW"/>
</dbReference>
<evidence type="ECO:0000313" key="10">
    <source>
        <dbReference type="EMBL" id="POF43778.1"/>
    </source>
</evidence>
<keyword evidence="4 8" id="KW-0812">Transmembrane</keyword>
<evidence type="ECO:0000256" key="4">
    <source>
        <dbReference type="ARBA" id="ARBA00022692"/>
    </source>
</evidence>
<protein>
    <submittedName>
        <fullName evidence="10">Amino acid transporter</fullName>
    </submittedName>
</protein>
<feature type="transmembrane region" description="Helical" evidence="8">
    <location>
        <begin position="373"/>
        <end position="399"/>
    </location>
</feature>
<organism evidence="10 11">
    <name type="scientific">Pseudomonas laurylsulfativorans</name>
    <dbReference type="NCBI Taxonomy" id="1943631"/>
    <lineage>
        <taxon>Bacteria</taxon>
        <taxon>Pseudomonadati</taxon>
        <taxon>Pseudomonadota</taxon>
        <taxon>Gammaproteobacteria</taxon>
        <taxon>Pseudomonadales</taxon>
        <taxon>Pseudomonadaceae</taxon>
        <taxon>Pseudomonas</taxon>
    </lineage>
</organism>
<keyword evidence="6 8" id="KW-1133">Transmembrane helix</keyword>
<name>A0A2S3VV11_9PSED</name>
<feature type="transmembrane region" description="Helical" evidence="8">
    <location>
        <begin position="138"/>
        <end position="159"/>
    </location>
</feature>
<feature type="transmembrane region" description="Helical" evidence="8">
    <location>
        <begin position="345"/>
        <end position="367"/>
    </location>
</feature>
<dbReference type="OrthoDB" id="5297508at2"/>
<dbReference type="PANTHER" id="PTHR43495:SF2">
    <property type="entry name" value="D-SERINE_D-ALANINE_GLYCINE TRANSPORTER"/>
    <property type="match status" value="1"/>
</dbReference>
<dbReference type="Proteomes" id="UP000237440">
    <property type="component" value="Unassembled WGS sequence"/>
</dbReference>
<dbReference type="Pfam" id="PF00324">
    <property type="entry name" value="AA_permease"/>
    <property type="match status" value="1"/>
</dbReference>
<evidence type="ECO:0000256" key="7">
    <source>
        <dbReference type="ARBA" id="ARBA00023136"/>
    </source>
</evidence>
<comment type="subcellular location">
    <subcellularLocation>
        <location evidence="1">Cell membrane</location>
        <topology evidence="1">Multi-pass membrane protein</topology>
    </subcellularLocation>
</comment>
<evidence type="ECO:0000256" key="2">
    <source>
        <dbReference type="ARBA" id="ARBA00022448"/>
    </source>
</evidence>
<feature type="transmembrane region" description="Helical" evidence="8">
    <location>
        <begin position="211"/>
        <end position="238"/>
    </location>
</feature>
<dbReference type="InterPro" id="IPR004841">
    <property type="entry name" value="AA-permease/SLC12A_dom"/>
</dbReference>
<comment type="caution">
    <text evidence="10">The sequence shown here is derived from an EMBL/GenBank/DDBJ whole genome shotgun (WGS) entry which is preliminary data.</text>
</comment>
<dbReference type="AlphaFoldDB" id="A0A2S3VV11"/>
<dbReference type="PIRSF" id="PIRSF006060">
    <property type="entry name" value="AA_transporter"/>
    <property type="match status" value="1"/>
</dbReference>
<dbReference type="RefSeq" id="WP_103393401.1">
    <property type="nucleotide sequence ID" value="NZ_MUJK01000001.1"/>
</dbReference>
<feature type="transmembrane region" description="Helical" evidence="8">
    <location>
        <begin position="420"/>
        <end position="437"/>
    </location>
</feature>
<feature type="transmembrane region" description="Helical" evidence="8">
    <location>
        <begin position="57"/>
        <end position="77"/>
    </location>
</feature>
<feature type="transmembrane region" description="Helical" evidence="8">
    <location>
        <begin position="284"/>
        <end position="305"/>
    </location>
</feature>
<feature type="domain" description="Amino acid permease/ SLC12A" evidence="9">
    <location>
        <begin position="29"/>
        <end position="464"/>
    </location>
</feature>
<dbReference type="GO" id="GO:0005886">
    <property type="term" value="C:plasma membrane"/>
    <property type="evidence" value="ECO:0007669"/>
    <property type="project" value="UniProtKB-SubCell"/>
</dbReference>
<keyword evidence="11" id="KW-1185">Reference proteome</keyword>
<evidence type="ECO:0000259" key="9">
    <source>
        <dbReference type="Pfam" id="PF00324"/>
    </source>
</evidence>
<evidence type="ECO:0000256" key="1">
    <source>
        <dbReference type="ARBA" id="ARBA00004651"/>
    </source>
</evidence>
<reference evidence="11" key="1">
    <citation type="submission" date="2017-02" db="EMBL/GenBank/DDBJ databases">
        <authorList>
            <person name="Furmanczyk E.M."/>
        </authorList>
    </citation>
    <scope>NUCLEOTIDE SEQUENCE [LARGE SCALE GENOMIC DNA]</scope>
    <source>
        <strain evidence="11">AP3_22</strain>
    </source>
</reference>
<accession>A0A2S3VV11</accession>
<proteinExistence type="predicted"/>
<keyword evidence="5" id="KW-0029">Amino-acid transport</keyword>